<keyword evidence="2" id="KW-1185">Reference proteome</keyword>
<proteinExistence type="predicted"/>
<dbReference type="Proteomes" id="UP001060085">
    <property type="component" value="Linkage Group LG02"/>
</dbReference>
<dbReference type="EMBL" id="CM044702">
    <property type="protein sequence ID" value="KAI5678263.1"/>
    <property type="molecule type" value="Genomic_DNA"/>
</dbReference>
<comment type="caution">
    <text evidence="1">The sequence shown here is derived from an EMBL/GenBank/DDBJ whole genome shotgun (WGS) entry which is preliminary data.</text>
</comment>
<reference evidence="2" key="1">
    <citation type="journal article" date="2023" name="Nat. Plants">
        <title>Single-cell RNA sequencing provides a high-resolution roadmap for understanding the multicellular compartmentation of specialized metabolism.</title>
        <authorList>
            <person name="Sun S."/>
            <person name="Shen X."/>
            <person name="Li Y."/>
            <person name="Li Y."/>
            <person name="Wang S."/>
            <person name="Li R."/>
            <person name="Zhang H."/>
            <person name="Shen G."/>
            <person name="Guo B."/>
            <person name="Wei J."/>
            <person name="Xu J."/>
            <person name="St-Pierre B."/>
            <person name="Chen S."/>
            <person name="Sun C."/>
        </authorList>
    </citation>
    <scope>NUCLEOTIDE SEQUENCE [LARGE SCALE GENOMIC DNA]</scope>
</reference>
<name>A0ACC0BZX1_CATRO</name>
<accession>A0ACC0BZX1</accession>
<organism evidence="1 2">
    <name type="scientific">Catharanthus roseus</name>
    <name type="common">Madagascar periwinkle</name>
    <name type="synonym">Vinca rosea</name>
    <dbReference type="NCBI Taxonomy" id="4058"/>
    <lineage>
        <taxon>Eukaryota</taxon>
        <taxon>Viridiplantae</taxon>
        <taxon>Streptophyta</taxon>
        <taxon>Embryophyta</taxon>
        <taxon>Tracheophyta</taxon>
        <taxon>Spermatophyta</taxon>
        <taxon>Magnoliopsida</taxon>
        <taxon>eudicotyledons</taxon>
        <taxon>Gunneridae</taxon>
        <taxon>Pentapetalae</taxon>
        <taxon>asterids</taxon>
        <taxon>lamiids</taxon>
        <taxon>Gentianales</taxon>
        <taxon>Apocynaceae</taxon>
        <taxon>Rauvolfioideae</taxon>
        <taxon>Vinceae</taxon>
        <taxon>Catharanthinae</taxon>
        <taxon>Catharanthus</taxon>
    </lineage>
</organism>
<protein>
    <submittedName>
        <fullName evidence="1">Uncharacterized protein</fullName>
    </submittedName>
</protein>
<evidence type="ECO:0000313" key="2">
    <source>
        <dbReference type="Proteomes" id="UP001060085"/>
    </source>
</evidence>
<gene>
    <name evidence="1" type="ORF">M9H77_09213</name>
</gene>
<evidence type="ECO:0000313" key="1">
    <source>
        <dbReference type="EMBL" id="KAI5678263.1"/>
    </source>
</evidence>
<sequence>MAAAASSSGVFLSMREGDDSQQTNQLGHHLQAPALPASSSQPQNPAPKRRRNQPGTPNPDAEVIALSPKTLMATNRFICEVCNKGFQREQNLQLHRRGHNLPWKLRQKTTKEVKRKVYLCPEPTCVHHDPSRALGDLTGIKKHYSRKHGEKKFKCDKCSKKYAVQSDWKAHSKTCGTREYRCDCGTLFSRRDSFITHRAFCDALAQESARNPPSLTGIGSHLFGNTTSNGNNMSLGLSQLSAQISASQDQNQNHSHSASDILRLGNNSRQFEQHHHHNHNLIGAAGVGSSSTMQGSSAFRTPSQTMPLPSSSFFLPPDHHQPDDQDYRHHHEHHHQPSLHHHGLMRLSDLHNNVPQSTAPNIFNLSFFPTSMAETTNNVGGGGGLLQLPNPFNNGHNSSGGGGSSNELGSSLFSSSGSLVGGGGDMTSAIPSLYSSSILHHHQSHGDVGHMSATALLQKAAQLGSTTSNSSASSLLKSFGSTTSNGSVFGTATDHHHHQNNVNGGNNNNHHLHELVNSITAGGGSSIFGGGGGSVVNAAAYSSGQEEDTDHHQYFEQTTLKDLGGEGLTRDFLGVGPAGELVRTVSGGGGYGQREAAAPQMRAALDSERKAAPKSQAFGGVSFQ</sequence>